<keyword evidence="2" id="KW-1185">Reference proteome</keyword>
<proteinExistence type="predicted"/>
<gene>
    <name evidence="1" type="ORF">NPIL_223581</name>
</gene>
<dbReference type="AlphaFoldDB" id="A0A8X6QC62"/>
<comment type="caution">
    <text evidence="1">The sequence shown here is derived from an EMBL/GenBank/DDBJ whole genome shotgun (WGS) entry which is preliminary data.</text>
</comment>
<feature type="non-terminal residue" evidence="1">
    <location>
        <position position="1"/>
    </location>
</feature>
<name>A0A8X6QC62_NEPPI</name>
<evidence type="ECO:0000313" key="1">
    <source>
        <dbReference type="EMBL" id="GFU18738.1"/>
    </source>
</evidence>
<organism evidence="1 2">
    <name type="scientific">Nephila pilipes</name>
    <name type="common">Giant wood spider</name>
    <name type="synonym">Nephila maculata</name>
    <dbReference type="NCBI Taxonomy" id="299642"/>
    <lineage>
        <taxon>Eukaryota</taxon>
        <taxon>Metazoa</taxon>
        <taxon>Ecdysozoa</taxon>
        <taxon>Arthropoda</taxon>
        <taxon>Chelicerata</taxon>
        <taxon>Arachnida</taxon>
        <taxon>Araneae</taxon>
        <taxon>Araneomorphae</taxon>
        <taxon>Entelegynae</taxon>
        <taxon>Araneoidea</taxon>
        <taxon>Nephilidae</taxon>
        <taxon>Nephila</taxon>
    </lineage>
</organism>
<dbReference type="EMBL" id="BMAW01030911">
    <property type="protein sequence ID" value="GFU18738.1"/>
    <property type="molecule type" value="Genomic_DNA"/>
</dbReference>
<protein>
    <submittedName>
        <fullName evidence="1">Uncharacterized protein</fullName>
    </submittedName>
</protein>
<reference evidence="1" key="1">
    <citation type="submission" date="2020-08" db="EMBL/GenBank/DDBJ databases">
        <title>Multicomponent nature underlies the extraordinary mechanical properties of spider dragline silk.</title>
        <authorList>
            <person name="Kono N."/>
            <person name="Nakamura H."/>
            <person name="Mori M."/>
            <person name="Yoshida Y."/>
            <person name="Ohtoshi R."/>
            <person name="Malay A.D."/>
            <person name="Moran D.A.P."/>
            <person name="Tomita M."/>
            <person name="Numata K."/>
            <person name="Arakawa K."/>
        </authorList>
    </citation>
    <scope>NUCLEOTIDE SEQUENCE</scope>
</reference>
<dbReference type="Proteomes" id="UP000887013">
    <property type="component" value="Unassembled WGS sequence"/>
</dbReference>
<sequence length="110" mass="12654">MADVSDSAQVECHSQSLPIDHCRKLQIDVEEYAHTLKGISEVEGQIRHAQLFTFLYGAQDMEKLQQELQRWKIEKENIEGLGFPFPLRIFVGRGKGILLEVWESASLLER</sequence>
<accession>A0A8X6QC62</accession>
<evidence type="ECO:0000313" key="2">
    <source>
        <dbReference type="Proteomes" id="UP000887013"/>
    </source>
</evidence>